<reference evidence="3 5" key="1">
    <citation type="submission" date="2014-04" db="EMBL/GenBank/DDBJ databases">
        <authorList>
            <person name="Bishop-Lilly K.A."/>
            <person name="Broomall S.M."/>
            <person name="Chain P.S."/>
            <person name="Chertkov O."/>
            <person name="Coyne S.R."/>
            <person name="Daligault H.E."/>
            <person name="Davenport K.W."/>
            <person name="Erkkila T."/>
            <person name="Frey K.G."/>
            <person name="Gibbons H.S."/>
            <person name="Gu W."/>
            <person name="Jaissle J."/>
            <person name="Johnson S.L."/>
            <person name="Koroleva G.I."/>
            <person name="Ladner J.T."/>
            <person name="Lo C.-C."/>
            <person name="Minogue T.D."/>
            <person name="Munk C."/>
            <person name="Palacios G.F."/>
            <person name="Redden C.L."/>
            <person name="Rosenzweig C.N."/>
            <person name="Scholz M.B."/>
            <person name="Teshima H."/>
            <person name="Xu Y."/>
        </authorList>
    </citation>
    <scope>NUCLEOTIDE SEQUENCE [LARGE SCALE GENOMIC DNA]</scope>
    <source>
        <strain evidence="3 5">BHP</strain>
    </source>
</reference>
<protein>
    <submittedName>
        <fullName evidence="3">Putative antisigma factor</fullName>
    </submittedName>
    <submittedName>
        <fullName evidence="4">SH3 domain-containing protein</fullName>
    </submittedName>
</protein>
<proteinExistence type="predicted"/>
<reference evidence="4 6" key="2">
    <citation type="submission" date="2018-08" db="EMBL/GenBank/DDBJ databases">
        <title>Bacillus clarus sp. nov. strain PS00077A.</title>
        <authorList>
            <person name="Mendez Acevedo M."/>
            <person name="Carroll L."/>
            <person name="Mukherjee M."/>
            <person name="Wiedmann M."/>
            <person name="Kovac J."/>
        </authorList>
    </citation>
    <scope>NUCLEOTIDE SEQUENCE [LARGE SCALE GENOMIC DNA]</scope>
    <source>
        <strain evidence="4 6">PS00077A</strain>
    </source>
</reference>
<evidence type="ECO:0000313" key="5">
    <source>
        <dbReference type="Proteomes" id="UP000029389"/>
    </source>
</evidence>
<dbReference type="Proteomes" id="UP000264294">
    <property type="component" value="Unassembled WGS sequence"/>
</dbReference>
<keyword evidence="6" id="KW-1185">Reference proteome</keyword>
<gene>
    <name evidence="4" type="ORF">D0U04_25750</name>
    <name evidence="3" type="ORF">DJ93_5696</name>
</gene>
<evidence type="ECO:0000313" key="6">
    <source>
        <dbReference type="Proteomes" id="UP000264294"/>
    </source>
</evidence>
<comment type="caution">
    <text evidence="3">The sequence shown here is derived from an EMBL/GenBank/DDBJ whole genome shotgun (WGS) entry which is preliminary data.</text>
</comment>
<accession>A0A090Y989</accession>
<keyword evidence="2" id="KW-1133">Transmembrane helix</keyword>
<dbReference type="Gene3D" id="2.30.30.40">
    <property type="entry name" value="SH3 Domains"/>
    <property type="match status" value="1"/>
</dbReference>
<dbReference type="RefSeq" id="WP_042984915.1">
    <property type="nucleotide sequence ID" value="NZ_JMQC01000011.1"/>
</dbReference>
<evidence type="ECO:0000256" key="2">
    <source>
        <dbReference type="SAM" id="Phobius"/>
    </source>
</evidence>
<dbReference type="AlphaFoldDB" id="A0A090Y989"/>
<sequence>MNNDRKPGWYKELKNGPMKQRKDEEEFIYKIKQSINQNQEVDSPKYRRMFPKKTVTITVALACVFILFAIQPLWLDKNKPPVQSSTQIEVKTKDESYQDPSLKQFMSELYQSTNYKNKNDLYKALNDEFVFKGRNYNKDEWKIDEDIFHDLQVALTMGGEFVNANKTLYKIPSGLTESNQTKPGHYIYATVTGKETKILAEPKPEAEVLYHVSNEIVKAWIPEKVENDGYIKITTINGNTGYVKKDYILSDIEYSFIFEKGNDGIWKIKSIDSIW</sequence>
<dbReference type="PATRIC" id="fig|1405.8.peg.5889"/>
<keyword evidence="2" id="KW-0472">Membrane</keyword>
<evidence type="ECO:0000256" key="1">
    <source>
        <dbReference type="SAM" id="MobiDB-lite"/>
    </source>
</evidence>
<feature type="region of interest" description="Disordered" evidence="1">
    <location>
        <begin position="1"/>
        <end position="21"/>
    </location>
</feature>
<dbReference type="EMBL" id="QVOD01000051">
    <property type="protein sequence ID" value="RFT63232.1"/>
    <property type="molecule type" value="Genomic_DNA"/>
</dbReference>
<dbReference type="EMBL" id="JMQC01000011">
    <property type="protein sequence ID" value="KFM95014.1"/>
    <property type="molecule type" value="Genomic_DNA"/>
</dbReference>
<evidence type="ECO:0000313" key="4">
    <source>
        <dbReference type="EMBL" id="RFT63232.1"/>
    </source>
</evidence>
<dbReference type="Proteomes" id="UP000029389">
    <property type="component" value="Unassembled WGS sequence"/>
</dbReference>
<evidence type="ECO:0000313" key="3">
    <source>
        <dbReference type="EMBL" id="KFM95014.1"/>
    </source>
</evidence>
<name>A0A090Y989_9BACI</name>
<feature type="transmembrane region" description="Helical" evidence="2">
    <location>
        <begin position="55"/>
        <end position="75"/>
    </location>
</feature>
<organism evidence="3 5">
    <name type="scientific">Bacillus clarus</name>
    <dbReference type="NCBI Taxonomy" id="2338372"/>
    <lineage>
        <taxon>Bacteria</taxon>
        <taxon>Bacillati</taxon>
        <taxon>Bacillota</taxon>
        <taxon>Bacilli</taxon>
        <taxon>Bacillales</taxon>
        <taxon>Bacillaceae</taxon>
        <taxon>Bacillus</taxon>
        <taxon>Bacillus cereus group</taxon>
    </lineage>
</organism>
<keyword evidence="2" id="KW-0812">Transmembrane</keyword>